<feature type="compositionally biased region" description="Low complexity" evidence="1">
    <location>
        <begin position="315"/>
        <end position="337"/>
    </location>
</feature>
<organism evidence="2 3">
    <name type="scientific">Kribbella amoyensis</name>
    <dbReference type="NCBI Taxonomy" id="996641"/>
    <lineage>
        <taxon>Bacteria</taxon>
        <taxon>Bacillati</taxon>
        <taxon>Actinomycetota</taxon>
        <taxon>Actinomycetes</taxon>
        <taxon>Propionibacteriales</taxon>
        <taxon>Kribbellaceae</taxon>
        <taxon>Kribbella</taxon>
    </lineage>
</organism>
<sequence length="337" mass="36742">MRVNDRPTVRTLDEFLARQAETAVRLSGAHHSSWNGQVVDNPHRDTEAVADWDGSLALGPAVREPLDRLFAEPGRQHSAEQLTEFRRALQIVLHENTHLLATEGTEHGHAEQAFTDPAIQALDEGATEAWAHQHLDDFITDLGLDEVAPGIDQVRTDEGYARFAPAVTVLAEGLGERTGLDRDEVLRLLAGQNAIGKVNVVTDMVVRTSDIGQELTNLGGNLTPELHQAVYQRTWEAISPDLSALHRITGPPEDRRTTSARSGERMLQKIEQATQQLPELIRTHAAQHQRAAAWHETNQALTHSTTGLARPGSPSPTSAATTSSTAKTPTKSEGLTL</sequence>
<evidence type="ECO:0000313" key="3">
    <source>
        <dbReference type="Proteomes" id="UP000318380"/>
    </source>
</evidence>
<proteinExistence type="predicted"/>
<evidence type="ECO:0000256" key="1">
    <source>
        <dbReference type="SAM" id="MobiDB-lite"/>
    </source>
</evidence>
<comment type="caution">
    <text evidence="2">The sequence shown here is derived from an EMBL/GenBank/DDBJ whole genome shotgun (WGS) entry which is preliminary data.</text>
</comment>
<feature type="region of interest" description="Disordered" evidence="1">
    <location>
        <begin position="302"/>
        <end position="337"/>
    </location>
</feature>
<protein>
    <submittedName>
        <fullName evidence="2">Uncharacterized protein</fullName>
    </submittedName>
</protein>
<gene>
    <name evidence="2" type="ORF">FB561_0791</name>
</gene>
<keyword evidence="3" id="KW-1185">Reference proteome</keyword>
<dbReference type="EMBL" id="VIVK01000001">
    <property type="protein sequence ID" value="TWD79726.1"/>
    <property type="molecule type" value="Genomic_DNA"/>
</dbReference>
<evidence type="ECO:0000313" key="2">
    <source>
        <dbReference type="EMBL" id="TWD79726.1"/>
    </source>
</evidence>
<dbReference type="Proteomes" id="UP000318380">
    <property type="component" value="Unassembled WGS sequence"/>
</dbReference>
<reference evidence="2 3" key="1">
    <citation type="submission" date="2019-06" db="EMBL/GenBank/DDBJ databases">
        <title>Sequencing the genomes of 1000 actinobacteria strains.</title>
        <authorList>
            <person name="Klenk H.-P."/>
        </authorList>
    </citation>
    <scope>NUCLEOTIDE SEQUENCE [LARGE SCALE GENOMIC DNA]</scope>
    <source>
        <strain evidence="2 3">DSM 24683</strain>
    </source>
</reference>
<name>A0A561BLF6_9ACTN</name>
<accession>A0A561BLF6</accession>
<dbReference type="AlphaFoldDB" id="A0A561BLF6"/>